<comment type="caution">
    <text evidence="1">The sequence shown here is derived from an EMBL/GenBank/DDBJ whole genome shotgun (WGS) entry which is preliminary data.</text>
</comment>
<organism evidence="1 2">
    <name type="scientific">Clostridium oryzae</name>
    <dbReference type="NCBI Taxonomy" id="1450648"/>
    <lineage>
        <taxon>Bacteria</taxon>
        <taxon>Bacillati</taxon>
        <taxon>Bacillota</taxon>
        <taxon>Clostridia</taxon>
        <taxon>Eubacteriales</taxon>
        <taxon>Clostridiaceae</taxon>
        <taxon>Clostridium</taxon>
    </lineage>
</organism>
<dbReference type="GO" id="GO:0016853">
    <property type="term" value="F:isomerase activity"/>
    <property type="evidence" value="ECO:0007669"/>
    <property type="project" value="InterPro"/>
</dbReference>
<dbReference type="GO" id="GO:0030246">
    <property type="term" value="F:carbohydrate binding"/>
    <property type="evidence" value="ECO:0007669"/>
    <property type="project" value="InterPro"/>
</dbReference>
<dbReference type="PANTHER" id="PTHR11122">
    <property type="entry name" value="APOSPORY-ASSOCIATED PROTEIN C-RELATED"/>
    <property type="match status" value="1"/>
</dbReference>
<dbReference type="OrthoDB" id="9795355at2"/>
<dbReference type="Pfam" id="PF01263">
    <property type="entry name" value="Aldose_epim"/>
    <property type="match status" value="1"/>
</dbReference>
<keyword evidence="2" id="KW-1185">Reference proteome</keyword>
<dbReference type="CDD" id="cd09024">
    <property type="entry name" value="Aldose_epim_lacX"/>
    <property type="match status" value="1"/>
</dbReference>
<dbReference type="STRING" id="1450648.CLORY_09210"/>
<evidence type="ECO:0000313" key="1">
    <source>
        <dbReference type="EMBL" id="OPJ63738.1"/>
    </source>
</evidence>
<name>A0A1V4IUK7_9CLOT</name>
<accession>A0A1V4IUK7</accession>
<reference evidence="1 2" key="1">
    <citation type="submission" date="2017-03" db="EMBL/GenBank/DDBJ databases">
        <title>Genome sequence of Clostridium oryzae DSM 28571.</title>
        <authorList>
            <person name="Poehlein A."/>
            <person name="Daniel R."/>
        </authorList>
    </citation>
    <scope>NUCLEOTIDE SEQUENCE [LARGE SCALE GENOMIC DNA]</scope>
    <source>
        <strain evidence="1 2">DSM 28571</strain>
    </source>
</reference>
<dbReference type="InterPro" id="IPR037481">
    <property type="entry name" value="LacX"/>
</dbReference>
<dbReference type="InterPro" id="IPR008183">
    <property type="entry name" value="Aldose_1/G6P_1-epimerase"/>
</dbReference>
<dbReference type="InterPro" id="IPR014718">
    <property type="entry name" value="GH-type_carb-bd"/>
</dbReference>
<dbReference type="RefSeq" id="WP_079422354.1">
    <property type="nucleotide sequence ID" value="NZ_MZGV01000007.1"/>
</dbReference>
<proteinExistence type="predicted"/>
<dbReference type="SUPFAM" id="SSF74650">
    <property type="entry name" value="Galactose mutarotase-like"/>
    <property type="match status" value="1"/>
</dbReference>
<dbReference type="EMBL" id="MZGV01000007">
    <property type="protein sequence ID" value="OPJ63738.1"/>
    <property type="molecule type" value="Genomic_DNA"/>
</dbReference>
<dbReference type="InterPro" id="IPR011013">
    <property type="entry name" value="Gal_mutarotase_sf_dom"/>
</dbReference>
<dbReference type="Proteomes" id="UP000190080">
    <property type="component" value="Unassembled WGS sequence"/>
</dbReference>
<dbReference type="Gene3D" id="2.70.98.10">
    <property type="match status" value="1"/>
</dbReference>
<dbReference type="GO" id="GO:0005975">
    <property type="term" value="P:carbohydrate metabolic process"/>
    <property type="evidence" value="ECO:0007669"/>
    <property type="project" value="InterPro"/>
</dbReference>
<dbReference type="PANTHER" id="PTHR11122:SF13">
    <property type="entry name" value="GLUCOSE-6-PHOSPHATE 1-EPIMERASE"/>
    <property type="match status" value="1"/>
</dbReference>
<protein>
    <submittedName>
        <fullName evidence="1">Aldose 1-epimerase</fullName>
    </submittedName>
</protein>
<evidence type="ECO:0000313" key="2">
    <source>
        <dbReference type="Proteomes" id="UP000190080"/>
    </source>
</evidence>
<dbReference type="AlphaFoldDB" id="A0A1V4IUK7"/>
<gene>
    <name evidence="1" type="ORF">CLORY_09210</name>
</gene>
<sequence>MVSVENNILKVEIAEKGAELLSIKLKKDGTEYLWTADSTYWNRHAPVLFPIVGRLKDNHYTYDGKTYELNQHGFARDNVFGVAEGGSNAVELEFGYNEETLKRYPFKFKLKIRYELDGNKINVRYTVINEDDKEMFFSIGGHPGFNCPLMVGEKMEDYYLEFEQKEVLHTYDFKDGVLCQELYDFKNPESKIELSKDVFKHDALIIENIKSKTIALKSHKNSKSVTVELAGFPFVGLWSKLEGAPFVCIEPWYGVSDNENCSGNIENKKGINKLAPAESFSCSYSIVIK</sequence>